<dbReference type="Pfam" id="PF05521">
    <property type="entry name" value="Phage_HCP"/>
    <property type="match status" value="1"/>
</dbReference>
<dbReference type="OrthoDB" id="7570189at2"/>
<accession>A0A2W4D2H5</accession>
<dbReference type="EMBL" id="PCDP01000001">
    <property type="protein sequence ID" value="PZM17088.1"/>
    <property type="molecule type" value="Genomic_DNA"/>
</dbReference>
<proteinExistence type="predicted"/>
<dbReference type="RefSeq" id="WP_111158415.1">
    <property type="nucleotide sequence ID" value="NZ_PCDP01000001.1"/>
</dbReference>
<evidence type="ECO:0000313" key="2">
    <source>
        <dbReference type="Proteomes" id="UP000248925"/>
    </source>
</evidence>
<comment type="caution">
    <text evidence="1">The sequence shown here is derived from an EMBL/GenBank/DDBJ whole genome shotgun (WGS) entry which is preliminary data.</text>
</comment>
<organism evidence="1 2">
    <name type="scientific">Rhizobium tubonense</name>
    <dbReference type="NCBI Taxonomy" id="484088"/>
    <lineage>
        <taxon>Bacteria</taxon>
        <taxon>Pseudomonadati</taxon>
        <taxon>Pseudomonadota</taxon>
        <taxon>Alphaproteobacteria</taxon>
        <taxon>Hyphomicrobiales</taxon>
        <taxon>Rhizobiaceae</taxon>
        <taxon>Rhizobium/Agrobacterium group</taxon>
        <taxon>Rhizobium</taxon>
    </lineage>
</organism>
<dbReference type="Gene3D" id="2.40.10.270">
    <property type="entry name" value="Bacteriophage SPP1 head-tail adaptor protein"/>
    <property type="match status" value="1"/>
</dbReference>
<protein>
    <submittedName>
        <fullName evidence="1">Head-tail adaptor protein</fullName>
    </submittedName>
</protein>
<keyword evidence="2" id="KW-1185">Reference proteome</keyword>
<dbReference type="InterPro" id="IPR008767">
    <property type="entry name" value="Phage_SPP1_head-tail_adaptor"/>
</dbReference>
<reference evidence="1 2" key="1">
    <citation type="journal article" date="2018" name="Sci. Rep.">
        <title>Rhizobium tumorigenes sp. nov., a novel plant tumorigenic bacterium isolated from cane gall tumors on thornless blackberry.</title>
        <authorList>
            <person name="Kuzmanovi N."/>
            <person name="Smalla K."/>
            <person name="Gronow S."/>
            <person name="PuBawska J."/>
        </authorList>
    </citation>
    <scope>NUCLEOTIDE SEQUENCE [LARGE SCALE GENOMIC DNA]</scope>
    <source>
        <strain evidence="1 2">CCBAU 85046</strain>
    </source>
</reference>
<evidence type="ECO:0000313" key="1">
    <source>
        <dbReference type="EMBL" id="PZM17088.1"/>
    </source>
</evidence>
<dbReference type="Proteomes" id="UP000248925">
    <property type="component" value="Unassembled WGS sequence"/>
</dbReference>
<name>A0A2W4D2H5_9HYPH</name>
<dbReference type="AlphaFoldDB" id="A0A2W4D2H5"/>
<dbReference type="InterPro" id="IPR038666">
    <property type="entry name" value="SSP1_head-tail_sf"/>
</dbReference>
<gene>
    <name evidence="1" type="ORF">CPY51_02295</name>
</gene>
<sequence>MRSTFFDPGQMTARLNLEVPVETPDGQGGATTVFEERASAWALIEPVASAVAEEAGSEIFTRTHRIWLRWRTDVSIGMRLRKGARIFRIGATEDPDETRRYLICHCEEKLP</sequence>
<dbReference type="NCBIfam" id="TIGR01563">
    <property type="entry name" value="gp16_SPP1"/>
    <property type="match status" value="1"/>
</dbReference>